<feature type="transmembrane region" description="Helical" evidence="1">
    <location>
        <begin position="205"/>
        <end position="224"/>
    </location>
</feature>
<dbReference type="SMART" id="SM00267">
    <property type="entry name" value="GGDEF"/>
    <property type="match status" value="1"/>
</dbReference>
<dbReference type="SMART" id="SM00052">
    <property type="entry name" value="EAL"/>
    <property type="match status" value="1"/>
</dbReference>
<evidence type="ECO:0000259" key="3">
    <source>
        <dbReference type="PROSITE" id="PS50887"/>
    </source>
</evidence>
<dbReference type="InterPro" id="IPR001633">
    <property type="entry name" value="EAL_dom"/>
</dbReference>
<dbReference type="InterPro" id="IPR035919">
    <property type="entry name" value="EAL_sf"/>
</dbReference>
<dbReference type="EMBL" id="JACHJJ010000002">
    <property type="protein sequence ID" value="MBB5961883.1"/>
    <property type="molecule type" value="Genomic_DNA"/>
</dbReference>
<feature type="transmembrane region" description="Helical" evidence="1">
    <location>
        <begin position="170"/>
        <end position="193"/>
    </location>
</feature>
<dbReference type="InterPro" id="IPR043128">
    <property type="entry name" value="Rev_trsase/Diguanyl_cyclase"/>
</dbReference>
<feature type="transmembrane region" description="Helical" evidence="1">
    <location>
        <begin position="140"/>
        <end position="158"/>
    </location>
</feature>
<accession>A0A841CYK5</accession>
<sequence>MVEQRRVAAIRNIRAYAGPLAVCLAYVVTMAVFAVTAPAGVFHGAVAPLGLLSGAVVAVGFGVRAVMHRALDRRVRRAWALVTLGVPALAVSVAGPVAAGTAAGTSSGIAARVLFVSAMLAGLLMFPAQGGTRKESYKNALDAVAVAAATFMITWYLVLGPAVSTHELSALQAVAAVGYPLADLVLIFGAAMVLLRGATPGRRPLLLLAAGLVPLLAGDGYLGHLAGRPEAAGGSMWQPVCWLTVFHLVALAAAEQCRQAGAPYGAAQERRRGQAGWLPYLATGMGCVLLLIAPWQTDLSSWTGLVAGGAVITATVTVRQFVVLRENHDLTVTDALTGLANRAQLHAHLARALNRARNGAEVAVLQLNLNGLKQINDGYGQETGDAVLVAVAGILRVNVRDSDTVARLGGDEFAIVLTGGGADGAITVAERVIAAMNQPIAAAGRHLSVGAGIGIVVSGHDQDGPPEASRVLHQAGMAMAEAKKQPASAWQLFADELERKESDAAGLRCALNTVIEDGHLRVQYQPIVDLANGELAGVEALVRWEHPVRGLISPLEFIPLAERTGAITKIGLWVLRTACIQVLQWRERLPRDHQFYLSVNLSPRQLEEQSLADDVAAILAETGFVPSDLVLEITEGAVVDDHSAVPQLAALRAQGIRIALDDFGTGYSSLRYLTRLPVDVLKLDRCFVTELDGTPEGAVVAEAVIRLSQILRLDTVAEGIEHTAQLAELATLGCHKGQGYHFARPLTPEAMDELINRSPHGWPSLPPAAQEMAAA</sequence>
<feature type="transmembrane region" description="Helical" evidence="1">
    <location>
        <begin position="45"/>
        <end position="66"/>
    </location>
</feature>
<keyword evidence="1" id="KW-1133">Transmembrane helix</keyword>
<feature type="transmembrane region" description="Helical" evidence="1">
    <location>
        <begin position="109"/>
        <end position="128"/>
    </location>
</feature>
<dbReference type="AlphaFoldDB" id="A0A841CYK5"/>
<dbReference type="SUPFAM" id="SSF141868">
    <property type="entry name" value="EAL domain-like"/>
    <property type="match status" value="1"/>
</dbReference>
<dbReference type="InterPro" id="IPR052155">
    <property type="entry name" value="Biofilm_reg_signaling"/>
</dbReference>
<dbReference type="Proteomes" id="UP000562352">
    <property type="component" value="Unassembled WGS sequence"/>
</dbReference>
<keyword evidence="1" id="KW-0812">Transmembrane</keyword>
<dbReference type="Gene3D" id="3.30.70.270">
    <property type="match status" value="1"/>
</dbReference>
<feature type="transmembrane region" description="Helical" evidence="1">
    <location>
        <begin position="20"/>
        <end position="39"/>
    </location>
</feature>
<evidence type="ECO:0000313" key="5">
    <source>
        <dbReference type="Proteomes" id="UP000562352"/>
    </source>
</evidence>
<dbReference type="InterPro" id="IPR000160">
    <property type="entry name" value="GGDEF_dom"/>
</dbReference>
<feature type="domain" description="EAL" evidence="2">
    <location>
        <begin position="504"/>
        <end position="759"/>
    </location>
</feature>
<dbReference type="CDD" id="cd01948">
    <property type="entry name" value="EAL"/>
    <property type="match status" value="1"/>
</dbReference>
<dbReference type="SUPFAM" id="SSF55073">
    <property type="entry name" value="Nucleotide cyclase"/>
    <property type="match status" value="1"/>
</dbReference>
<dbReference type="Pfam" id="PF00990">
    <property type="entry name" value="GGDEF"/>
    <property type="match status" value="1"/>
</dbReference>
<reference evidence="4 5" key="1">
    <citation type="submission" date="2020-08" db="EMBL/GenBank/DDBJ databases">
        <title>Genomic Encyclopedia of Type Strains, Phase III (KMG-III): the genomes of soil and plant-associated and newly described type strains.</title>
        <authorList>
            <person name="Whitman W."/>
        </authorList>
    </citation>
    <scope>NUCLEOTIDE SEQUENCE [LARGE SCALE GENOMIC DNA]</scope>
    <source>
        <strain evidence="4 5">CECT 3303</strain>
    </source>
</reference>
<dbReference type="PROSITE" id="PS50883">
    <property type="entry name" value="EAL"/>
    <property type="match status" value="1"/>
</dbReference>
<dbReference type="NCBIfam" id="TIGR00254">
    <property type="entry name" value="GGDEF"/>
    <property type="match status" value="1"/>
</dbReference>
<evidence type="ECO:0000313" key="4">
    <source>
        <dbReference type="EMBL" id="MBB5961883.1"/>
    </source>
</evidence>
<dbReference type="InterPro" id="IPR029787">
    <property type="entry name" value="Nucleotide_cyclase"/>
</dbReference>
<proteinExistence type="predicted"/>
<name>A0A841CYK5_PLAVE</name>
<feature type="transmembrane region" description="Helical" evidence="1">
    <location>
        <begin position="236"/>
        <end position="254"/>
    </location>
</feature>
<dbReference type="Gene3D" id="3.20.20.450">
    <property type="entry name" value="EAL domain"/>
    <property type="match status" value="1"/>
</dbReference>
<evidence type="ECO:0000256" key="1">
    <source>
        <dbReference type="SAM" id="Phobius"/>
    </source>
</evidence>
<comment type="caution">
    <text evidence="4">The sequence shown here is derived from an EMBL/GenBank/DDBJ whole genome shotgun (WGS) entry which is preliminary data.</text>
</comment>
<keyword evidence="5" id="KW-1185">Reference proteome</keyword>
<feature type="transmembrane region" description="Helical" evidence="1">
    <location>
        <begin position="275"/>
        <end position="293"/>
    </location>
</feature>
<gene>
    <name evidence="4" type="ORF">FHS22_001140</name>
</gene>
<feature type="domain" description="GGDEF" evidence="3">
    <location>
        <begin position="360"/>
        <end position="495"/>
    </location>
</feature>
<dbReference type="CDD" id="cd01949">
    <property type="entry name" value="GGDEF"/>
    <property type="match status" value="1"/>
</dbReference>
<protein>
    <submittedName>
        <fullName evidence="4">Diguanylate cyclase (GGDEF)-like protein</fullName>
    </submittedName>
</protein>
<feature type="transmembrane region" description="Helical" evidence="1">
    <location>
        <begin position="78"/>
        <end position="103"/>
    </location>
</feature>
<dbReference type="PROSITE" id="PS50887">
    <property type="entry name" value="GGDEF"/>
    <property type="match status" value="1"/>
</dbReference>
<keyword evidence="1" id="KW-0472">Membrane</keyword>
<organism evidence="4 5">
    <name type="scientific">Planomonospora venezuelensis</name>
    <dbReference type="NCBI Taxonomy" id="1999"/>
    <lineage>
        <taxon>Bacteria</taxon>
        <taxon>Bacillati</taxon>
        <taxon>Actinomycetota</taxon>
        <taxon>Actinomycetes</taxon>
        <taxon>Streptosporangiales</taxon>
        <taxon>Streptosporangiaceae</taxon>
        <taxon>Planomonospora</taxon>
    </lineage>
</organism>
<dbReference type="Pfam" id="PF00563">
    <property type="entry name" value="EAL"/>
    <property type="match status" value="1"/>
</dbReference>
<dbReference type="PANTHER" id="PTHR44757">
    <property type="entry name" value="DIGUANYLATE CYCLASE DGCP"/>
    <property type="match status" value="1"/>
</dbReference>
<dbReference type="PANTHER" id="PTHR44757:SF2">
    <property type="entry name" value="BIOFILM ARCHITECTURE MAINTENANCE PROTEIN MBAA"/>
    <property type="match status" value="1"/>
</dbReference>
<evidence type="ECO:0000259" key="2">
    <source>
        <dbReference type="PROSITE" id="PS50883"/>
    </source>
</evidence>
<dbReference type="RefSeq" id="WP_184939012.1">
    <property type="nucleotide sequence ID" value="NZ_BAAAWZ010000001.1"/>
</dbReference>